<dbReference type="PANTHER" id="PTHR39963">
    <property type="entry name" value="SLL0983 PROTEIN"/>
    <property type="match status" value="1"/>
</dbReference>
<dbReference type="Pfam" id="PF05430">
    <property type="entry name" value="Methyltransf_30"/>
    <property type="match status" value="1"/>
</dbReference>
<dbReference type="AlphaFoldDB" id="A0A4R4E3H8"/>
<dbReference type="PANTHER" id="PTHR39963:SF1">
    <property type="entry name" value="MNMC-LIKE METHYLTRANSFERASE DOMAIN-CONTAINING PROTEIN"/>
    <property type="match status" value="1"/>
</dbReference>
<dbReference type="InterPro" id="IPR047785">
    <property type="entry name" value="tRNA_MNMC2"/>
</dbReference>
<evidence type="ECO:0000313" key="2">
    <source>
        <dbReference type="EMBL" id="TCZ72166.1"/>
    </source>
</evidence>
<dbReference type="RefSeq" id="WP_131851780.1">
    <property type="nucleotide sequence ID" value="NZ_SKFH01000011.1"/>
</dbReference>
<reference evidence="2 3" key="1">
    <citation type="submission" date="2019-03" db="EMBL/GenBank/DDBJ databases">
        <authorList>
            <person name="Kim M.K.M."/>
        </authorList>
    </citation>
    <scope>NUCLEOTIDE SEQUENCE [LARGE SCALE GENOMIC DNA]</scope>
    <source>
        <strain evidence="2 3">17J68-15</strain>
    </source>
</reference>
<protein>
    <recommendedName>
        <fullName evidence="1">MnmC-like methyltransferase domain-containing protein</fullName>
    </recommendedName>
</protein>
<keyword evidence="3" id="KW-1185">Reference proteome</keyword>
<comment type="caution">
    <text evidence="2">The sequence shown here is derived from an EMBL/GenBank/DDBJ whole genome shotgun (WGS) entry which is preliminary data.</text>
</comment>
<sequence length="222" mass="24922">MERKIIVTKDGSQTLEFADKRGTYHSRHGALEESRHVFLEAGFQYALERFGGAPLSVFELGFGTGLNALLTALEAAARQLPVQYVTVEAFPIPPEEALALNYGALLGARELFLQLHAAPWAMETKLSDYFTIRKEESTVEELQLTGLYHLVYYDAFAPSSQPELWTSTRFRQMYELLLPGGALVTYCSKTVVRRAMMEAGFTVTKPPGPWGKREMVRAIRQP</sequence>
<dbReference type="InterPro" id="IPR029063">
    <property type="entry name" value="SAM-dependent_MTases_sf"/>
</dbReference>
<dbReference type="SUPFAM" id="SSF53335">
    <property type="entry name" value="S-adenosyl-L-methionine-dependent methyltransferases"/>
    <property type="match status" value="1"/>
</dbReference>
<dbReference type="NCBIfam" id="NF033855">
    <property type="entry name" value="tRNA_MNMC2"/>
    <property type="match status" value="1"/>
</dbReference>
<name>A0A4R4E3H8_9BACT</name>
<dbReference type="GO" id="GO:0016645">
    <property type="term" value="F:oxidoreductase activity, acting on the CH-NH group of donors"/>
    <property type="evidence" value="ECO:0007669"/>
    <property type="project" value="InterPro"/>
</dbReference>
<feature type="domain" description="MnmC-like methyltransferase" evidence="1">
    <location>
        <begin position="142"/>
        <end position="220"/>
    </location>
</feature>
<dbReference type="Gene3D" id="3.40.50.150">
    <property type="entry name" value="Vaccinia Virus protein VP39"/>
    <property type="match status" value="1"/>
</dbReference>
<evidence type="ECO:0000259" key="1">
    <source>
        <dbReference type="Pfam" id="PF05430"/>
    </source>
</evidence>
<organism evidence="2 3">
    <name type="scientific">Flaviaesturariibacter aridisoli</name>
    <dbReference type="NCBI Taxonomy" id="2545761"/>
    <lineage>
        <taxon>Bacteria</taxon>
        <taxon>Pseudomonadati</taxon>
        <taxon>Bacteroidota</taxon>
        <taxon>Chitinophagia</taxon>
        <taxon>Chitinophagales</taxon>
        <taxon>Chitinophagaceae</taxon>
        <taxon>Flaviaestuariibacter</taxon>
    </lineage>
</organism>
<dbReference type="GO" id="GO:0004808">
    <property type="term" value="F:tRNA (5-methylaminomethyl-2-thiouridylate)(34)-methyltransferase activity"/>
    <property type="evidence" value="ECO:0007669"/>
    <property type="project" value="InterPro"/>
</dbReference>
<dbReference type="Proteomes" id="UP000295164">
    <property type="component" value="Unassembled WGS sequence"/>
</dbReference>
<dbReference type="InterPro" id="IPR008471">
    <property type="entry name" value="MnmC-like_methylTransf"/>
</dbReference>
<accession>A0A4R4E3H8</accession>
<evidence type="ECO:0000313" key="3">
    <source>
        <dbReference type="Proteomes" id="UP000295164"/>
    </source>
</evidence>
<dbReference type="OrthoDB" id="9786494at2"/>
<proteinExistence type="predicted"/>
<dbReference type="EMBL" id="SKFH01000011">
    <property type="protein sequence ID" value="TCZ72166.1"/>
    <property type="molecule type" value="Genomic_DNA"/>
</dbReference>
<gene>
    <name evidence="2" type="ORF">E0486_08730</name>
</gene>